<evidence type="ECO:0000313" key="3">
    <source>
        <dbReference type="Proteomes" id="UP001222683"/>
    </source>
</evidence>
<dbReference type="GO" id="GO:0016887">
    <property type="term" value="F:ATP hydrolysis activity"/>
    <property type="evidence" value="ECO:0007669"/>
    <property type="project" value="InterPro"/>
</dbReference>
<keyword evidence="2" id="KW-0067">ATP-binding</keyword>
<keyword evidence="2" id="KW-0547">Nucleotide-binding</keyword>
<dbReference type="GO" id="GO:0005524">
    <property type="term" value="F:ATP binding"/>
    <property type="evidence" value="ECO:0007669"/>
    <property type="project" value="UniProtKB-KW"/>
</dbReference>
<dbReference type="Gene3D" id="3.40.50.300">
    <property type="entry name" value="P-loop containing nucleotide triphosphate hydrolases"/>
    <property type="match status" value="1"/>
</dbReference>
<dbReference type="InterPro" id="IPR027417">
    <property type="entry name" value="P-loop_NTPase"/>
</dbReference>
<dbReference type="SUPFAM" id="SSF52540">
    <property type="entry name" value="P-loop containing nucleoside triphosphate hydrolases"/>
    <property type="match status" value="1"/>
</dbReference>
<name>A0AAQ3ASK5_9LACO</name>
<dbReference type="PANTHER" id="PTHR24220:SF86">
    <property type="entry name" value="ABC TRANSPORTER ABCH.1"/>
    <property type="match status" value="1"/>
</dbReference>
<reference evidence="2" key="1">
    <citation type="submission" date="2023-02" db="EMBL/GenBank/DDBJ databases">
        <title>Complete genome sequence of Lactobacillus ruminis CACC888 isolated from Pig feces.</title>
        <authorList>
            <person name="Park S."/>
            <person name="Park M.A."/>
            <person name="Kim D.-H."/>
            <person name="Kim Y."/>
        </authorList>
    </citation>
    <scope>NUCLEOTIDE SEQUENCE</scope>
    <source>
        <strain evidence="2">CACC888</strain>
    </source>
</reference>
<dbReference type="PANTHER" id="PTHR24220">
    <property type="entry name" value="IMPORT ATP-BINDING PROTEIN"/>
    <property type="match status" value="1"/>
</dbReference>
<evidence type="ECO:0000259" key="1">
    <source>
        <dbReference type="Pfam" id="PF00005"/>
    </source>
</evidence>
<dbReference type="AlphaFoldDB" id="A0AAQ3ASK5"/>
<evidence type="ECO:0000313" key="2">
    <source>
        <dbReference type="EMBL" id="WDC82583.1"/>
    </source>
</evidence>
<feature type="domain" description="ABC transporter" evidence="1">
    <location>
        <begin position="5"/>
        <end position="75"/>
    </location>
</feature>
<dbReference type="GO" id="GO:0005886">
    <property type="term" value="C:plasma membrane"/>
    <property type="evidence" value="ECO:0007669"/>
    <property type="project" value="TreeGrafter"/>
</dbReference>
<sequence>MESRTIRQNLLIGLQYSHLSTKEKNTRMLQALEQTGLDKPLNTHAYNLSGGEQQRVALARVLLKPSSLVLADEPTGSLDSRNRDFVMNRISALKDCVKTVIVVSHDDKFREISDNIIFLRPCPHPATSER</sequence>
<dbReference type="Pfam" id="PF00005">
    <property type="entry name" value="ABC_tran"/>
    <property type="match status" value="1"/>
</dbReference>
<dbReference type="RefSeq" id="WP_273745327.1">
    <property type="nucleotide sequence ID" value="NZ_CP117692.1"/>
</dbReference>
<protein>
    <submittedName>
        <fullName evidence="2">ATP-binding cassette domain-containing protein</fullName>
    </submittedName>
</protein>
<proteinExistence type="predicted"/>
<accession>A0AAQ3ASK5</accession>
<dbReference type="EMBL" id="CP117692">
    <property type="protein sequence ID" value="WDC82583.1"/>
    <property type="molecule type" value="Genomic_DNA"/>
</dbReference>
<dbReference type="GO" id="GO:0022857">
    <property type="term" value="F:transmembrane transporter activity"/>
    <property type="evidence" value="ECO:0007669"/>
    <property type="project" value="TreeGrafter"/>
</dbReference>
<dbReference type="InterPro" id="IPR015854">
    <property type="entry name" value="ABC_transpr_LolD-like"/>
</dbReference>
<dbReference type="Proteomes" id="UP001222683">
    <property type="component" value="Chromosome"/>
</dbReference>
<gene>
    <name evidence="2" type="ORF">PSR59_02820</name>
</gene>
<dbReference type="InterPro" id="IPR003439">
    <property type="entry name" value="ABC_transporter-like_ATP-bd"/>
</dbReference>
<organism evidence="2 3">
    <name type="scientific">Ligilactobacillus ruminis</name>
    <dbReference type="NCBI Taxonomy" id="1623"/>
    <lineage>
        <taxon>Bacteria</taxon>
        <taxon>Bacillati</taxon>
        <taxon>Bacillota</taxon>
        <taxon>Bacilli</taxon>
        <taxon>Lactobacillales</taxon>
        <taxon>Lactobacillaceae</taxon>
        <taxon>Ligilactobacillus</taxon>
    </lineage>
</organism>